<organism evidence="2 3">
    <name type="scientific">Bionectria ochroleuca</name>
    <name type="common">Gliocladium roseum</name>
    <dbReference type="NCBI Taxonomy" id="29856"/>
    <lineage>
        <taxon>Eukaryota</taxon>
        <taxon>Fungi</taxon>
        <taxon>Dikarya</taxon>
        <taxon>Ascomycota</taxon>
        <taxon>Pezizomycotina</taxon>
        <taxon>Sordariomycetes</taxon>
        <taxon>Hypocreomycetidae</taxon>
        <taxon>Hypocreales</taxon>
        <taxon>Bionectriaceae</taxon>
        <taxon>Clonostachys</taxon>
    </lineage>
</organism>
<proteinExistence type="predicted"/>
<evidence type="ECO:0000256" key="1">
    <source>
        <dbReference type="SAM" id="MobiDB-lite"/>
    </source>
</evidence>
<keyword evidence="3" id="KW-1185">Reference proteome</keyword>
<protein>
    <submittedName>
        <fullName evidence="2">Uncharacterized protein</fullName>
    </submittedName>
</protein>
<feature type="region of interest" description="Disordered" evidence="1">
    <location>
        <begin position="1"/>
        <end position="53"/>
    </location>
</feature>
<feature type="compositionally biased region" description="Basic and acidic residues" evidence="1">
    <location>
        <begin position="8"/>
        <end position="26"/>
    </location>
</feature>
<accession>A0ABY6UA41</accession>
<gene>
    <name evidence="2" type="ORF">CLO192961_LOCUS208569</name>
</gene>
<dbReference type="Proteomes" id="UP000766486">
    <property type="component" value="Unassembled WGS sequence"/>
</dbReference>
<evidence type="ECO:0000313" key="3">
    <source>
        <dbReference type="Proteomes" id="UP000766486"/>
    </source>
</evidence>
<evidence type="ECO:0000313" key="2">
    <source>
        <dbReference type="EMBL" id="VUC27454.1"/>
    </source>
</evidence>
<reference evidence="2 3" key="1">
    <citation type="submission" date="2019-06" db="EMBL/GenBank/DDBJ databases">
        <authorList>
            <person name="Broberg M."/>
        </authorList>
    </citation>
    <scope>NUCLEOTIDE SEQUENCE [LARGE SCALE GENOMIC DNA]</scope>
</reference>
<name>A0ABY6UA41_BIOOC</name>
<comment type="caution">
    <text evidence="2">The sequence shown here is derived from an EMBL/GenBank/DDBJ whole genome shotgun (WGS) entry which is preliminary data.</text>
</comment>
<dbReference type="EMBL" id="CABFNS010000767">
    <property type="protein sequence ID" value="VUC27454.1"/>
    <property type="molecule type" value="Genomic_DNA"/>
</dbReference>
<sequence length="395" mass="45811">MASSAEKCIVDPRKSLGDSSMKRKESLTTPLDDPQGKGKVVKKRERSSGPSPDVQVWKSDVVFPRLSKGALRRWYFRRAELDDILTLQHEWWPSLRENIYELATDALIEYISWDYVNDHGKKSLSTWFPLAKDYIDLCKEWERSYGSLCIYSAWIWHILLDYVFSPSSKRWFGENWNSFGRFHSKFKEHVDPIDNEFTLSLYAWRSESVQMLYTFNGTHVDPELVKQTLRDNLEPFFVAKGAKRDTVEGRLSTIVELAILIDRQMLVSKWDYKIEMSDPQTGRKSDFPFTTDTTVMEYDGLFFESDRPSDGARVDFVSVPSLRVLGKFTGGADTNPYVQFMRKKLVKYYHLSRLNLPMQVVTDQLSNNACEAREAEKKRAEMNQGECEGAVAKEM</sequence>